<gene>
    <name evidence="2" type="ORF">TNIN_412271</name>
</gene>
<proteinExistence type="predicted"/>
<feature type="compositionally biased region" description="Basic and acidic residues" evidence="1">
    <location>
        <begin position="19"/>
        <end position="32"/>
    </location>
</feature>
<accession>A0A8X6YBN4</accession>
<dbReference type="AlphaFoldDB" id="A0A8X6YBN4"/>
<name>A0A8X6YBN4_9ARAC</name>
<reference evidence="2" key="1">
    <citation type="submission" date="2020-08" db="EMBL/GenBank/DDBJ databases">
        <title>Multicomponent nature underlies the extraordinary mechanical properties of spider dragline silk.</title>
        <authorList>
            <person name="Kono N."/>
            <person name="Nakamura H."/>
            <person name="Mori M."/>
            <person name="Yoshida Y."/>
            <person name="Ohtoshi R."/>
            <person name="Malay A.D."/>
            <person name="Moran D.A.P."/>
            <person name="Tomita M."/>
            <person name="Numata K."/>
            <person name="Arakawa K."/>
        </authorList>
    </citation>
    <scope>NUCLEOTIDE SEQUENCE</scope>
</reference>
<feature type="region of interest" description="Disordered" evidence="1">
    <location>
        <begin position="11"/>
        <end position="34"/>
    </location>
</feature>
<evidence type="ECO:0000256" key="1">
    <source>
        <dbReference type="SAM" id="MobiDB-lite"/>
    </source>
</evidence>
<evidence type="ECO:0000313" key="2">
    <source>
        <dbReference type="EMBL" id="GFY69866.1"/>
    </source>
</evidence>
<dbReference type="EMBL" id="BMAV01017858">
    <property type="protein sequence ID" value="GFY69866.1"/>
    <property type="molecule type" value="Genomic_DNA"/>
</dbReference>
<evidence type="ECO:0000313" key="3">
    <source>
        <dbReference type="Proteomes" id="UP000886998"/>
    </source>
</evidence>
<protein>
    <submittedName>
        <fullName evidence="2">Uncharacterized protein</fullName>
    </submittedName>
</protein>
<organism evidence="2 3">
    <name type="scientific">Trichonephila inaurata madagascariensis</name>
    <dbReference type="NCBI Taxonomy" id="2747483"/>
    <lineage>
        <taxon>Eukaryota</taxon>
        <taxon>Metazoa</taxon>
        <taxon>Ecdysozoa</taxon>
        <taxon>Arthropoda</taxon>
        <taxon>Chelicerata</taxon>
        <taxon>Arachnida</taxon>
        <taxon>Araneae</taxon>
        <taxon>Araneomorphae</taxon>
        <taxon>Entelegynae</taxon>
        <taxon>Araneoidea</taxon>
        <taxon>Nephilidae</taxon>
        <taxon>Trichonephila</taxon>
        <taxon>Trichonephila inaurata</taxon>
    </lineage>
</organism>
<dbReference type="OrthoDB" id="10022101at2759"/>
<dbReference type="Proteomes" id="UP000886998">
    <property type="component" value="Unassembled WGS sequence"/>
</dbReference>
<keyword evidence="3" id="KW-1185">Reference proteome</keyword>
<comment type="caution">
    <text evidence="2">The sequence shown here is derived from an EMBL/GenBank/DDBJ whole genome shotgun (WGS) entry which is preliminary data.</text>
</comment>
<sequence length="109" mass="12908">MSKQMVRRWCHYHPRRTSARKDMPRAGADAHGHHYRCKRRIDDMIRANRRITIDEAGGRTWNLFAMSELKHHSRHSSIQKSVRHDGVPTIDLDTRNNGWRSAWNTLKLP</sequence>